<evidence type="ECO:0000313" key="11">
    <source>
        <dbReference type="Proteomes" id="UP000321464"/>
    </source>
</evidence>
<dbReference type="SUPFAM" id="SSF55961">
    <property type="entry name" value="Bet v1-like"/>
    <property type="match status" value="1"/>
</dbReference>
<dbReference type="Pfam" id="PF00355">
    <property type="entry name" value="Rieske"/>
    <property type="match status" value="1"/>
</dbReference>
<evidence type="ECO:0000259" key="9">
    <source>
        <dbReference type="PROSITE" id="PS51296"/>
    </source>
</evidence>
<dbReference type="GO" id="GO:0005506">
    <property type="term" value="F:iron ion binding"/>
    <property type="evidence" value="ECO:0007669"/>
    <property type="project" value="InterPro"/>
</dbReference>
<dbReference type="InterPro" id="IPR015879">
    <property type="entry name" value="Ring_hydroxy_dOase_asu_C_dom"/>
</dbReference>
<evidence type="ECO:0000256" key="6">
    <source>
        <dbReference type="ARBA" id="ARBA00023014"/>
    </source>
</evidence>
<dbReference type="PANTHER" id="PTHR43756:SF5">
    <property type="entry name" value="CHOLINE MONOOXYGENASE, CHLOROPLASTIC"/>
    <property type="match status" value="1"/>
</dbReference>
<protein>
    <recommendedName>
        <fullName evidence="9">Rieske domain-containing protein</fullName>
    </recommendedName>
</protein>
<feature type="domain" description="Rieske" evidence="9">
    <location>
        <begin position="78"/>
        <end position="184"/>
    </location>
</feature>
<keyword evidence="5" id="KW-0408">Iron</keyword>
<dbReference type="InterPro" id="IPR015881">
    <property type="entry name" value="ARHD_Rieske_2Fe_2S"/>
</dbReference>
<dbReference type="AlphaFoldDB" id="A0A512APP8"/>
<evidence type="ECO:0000256" key="4">
    <source>
        <dbReference type="ARBA" id="ARBA00023002"/>
    </source>
</evidence>
<comment type="cofactor">
    <cofactor evidence="1">
        <name>Fe cation</name>
        <dbReference type="ChEBI" id="CHEBI:24875"/>
    </cofactor>
</comment>
<evidence type="ECO:0000256" key="7">
    <source>
        <dbReference type="ARBA" id="ARBA00023027"/>
    </source>
</evidence>
<evidence type="ECO:0000256" key="3">
    <source>
        <dbReference type="ARBA" id="ARBA00022723"/>
    </source>
</evidence>
<feature type="region of interest" description="Disordered" evidence="8">
    <location>
        <begin position="1"/>
        <end position="21"/>
    </location>
</feature>
<evidence type="ECO:0000256" key="8">
    <source>
        <dbReference type="SAM" id="MobiDB-lite"/>
    </source>
</evidence>
<keyword evidence="3" id="KW-0479">Metal-binding</keyword>
<dbReference type="PANTHER" id="PTHR43756">
    <property type="entry name" value="CHOLINE MONOOXYGENASE, CHLOROPLASTIC"/>
    <property type="match status" value="1"/>
</dbReference>
<keyword evidence="6" id="KW-0411">Iron-sulfur</keyword>
<dbReference type="InterPro" id="IPR017941">
    <property type="entry name" value="Rieske_2Fe-2S"/>
</dbReference>
<dbReference type="PROSITE" id="PS00570">
    <property type="entry name" value="RING_HYDROXYL_ALPHA"/>
    <property type="match status" value="1"/>
</dbReference>
<dbReference type="Proteomes" id="UP000321464">
    <property type="component" value="Unassembled WGS sequence"/>
</dbReference>
<sequence length="433" mass="48198">MQAGLPEITVSRKSSAPGFEDNDMSREQLIEMTRSLIAHGDAGTMELADEVVRIPASTYTDEALFEREKKQIFRRLPLMVAPSCELPNPGDYKAMDIAGVPLLLTRQRDGSVGAYLNMCTHRGNPVASGSGNATRFTCGYHGWTFKNDGALIGVASPQDFGAVDKAALCLTKFPVYESAGLIWATLDPNSKLSIADYLCGYDGLLEAFGFKDWYLFSQRTLSGPNWKTAYDGYLDFYHLPVLHANTFGADFYNRANYYEYGPHQRLSTPSKFAIKVQSDDDGQIDLTKLSDEEIPDEVLVQGVWTIFPHISIASFYGGGLRGAMISQLFPGDKVGESFTTQFYVMEKKPSDEVAIKAAHEQFDFLEIVVRDEDYKTGKRQHEALQSGLMKDVLFGRNERGGQVFHTWAAKLLEASDDDLVEMFAREAQREAAE</sequence>
<name>A0A512APP8_9SPHN</name>
<dbReference type="CDD" id="cd03469">
    <property type="entry name" value="Rieske_RO_Alpha_N"/>
    <property type="match status" value="1"/>
</dbReference>
<evidence type="ECO:0000256" key="5">
    <source>
        <dbReference type="ARBA" id="ARBA00023004"/>
    </source>
</evidence>
<dbReference type="GO" id="GO:0016491">
    <property type="term" value="F:oxidoreductase activity"/>
    <property type="evidence" value="ECO:0007669"/>
    <property type="project" value="UniProtKB-KW"/>
</dbReference>
<gene>
    <name evidence="10" type="ORF">NSE01_35150</name>
</gene>
<dbReference type="PRINTS" id="PR00090">
    <property type="entry name" value="RNGDIOXGNASE"/>
</dbReference>
<organism evidence="10 11">
    <name type="scientific">Novosphingobium sediminis</name>
    <dbReference type="NCBI Taxonomy" id="707214"/>
    <lineage>
        <taxon>Bacteria</taxon>
        <taxon>Pseudomonadati</taxon>
        <taxon>Pseudomonadota</taxon>
        <taxon>Alphaproteobacteria</taxon>
        <taxon>Sphingomonadales</taxon>
        <taxon>Sphingomonadaceae</taxon>
        <taxon>Novosphingobium</taxon>
    </lineage>
</organism>
<comment type="caution">
    <text evidence="10">The sequence shown here is derived from an EMBL/GenBank/DDBJ whole genome shotgun (WGS) entry which is preliminary data.</text>
</comment>
<keyword evidence="11" id="KW-1185">Reference proteome</keyword>
<keyword evidence="2" id="KW-0001">2Fe-2S</keyword>
<dbReference type="PROSITE" id="PS51296">
    <property type="entry name" value="RIESKE"/>
    <property type="match status" value="1"/>
</dbReference>
<keyword evidence="7" id="KW-0520">NAD</keyword>
<dbReference type="Gene3D" id="3.90.380.10">
    <property type="entry name" value="Naphthalene 1,2-dioxygenase Alpha Subunit, Chain A, domain 1"/>
    <property type="match status" value="1"/>
</dbReference>
<dbReference type="Gene3D" id="2.102.10.10">
    <property type="entry name" value="Rieske [2Fe-2S] iron-sulphur domain"/>
    <property type="match status" value="1"/>
</dbReference>
<keyword evidence="4" id="KW-0560">Oxidoreductase</keyword>
<proteinExistence type="predicted"/>
<dbReference type="InterPro" id="IPR001663">
    <property type="entry name" value="Rng_hydr_dOase-A"/>
</dbReference>
<dbReference type="EMBL" id="BJYR01000025">
    <property type="protein sequence ID" value="GEO01683.1"/>
    <property type="molecule type" value="Genomic_DNA"/>
</dbReference>
<evidence type="ECO:0000256" key="1">
    <source>
        <dbReference type="ARBA" id="ARBA00001962"/>
    </source>
</evidence>
<dbReference type="GO" id="GO:0051537">
    <property type="term" value="F:2 iron, 2 sulfur cluster binding"/>
    <property type="evidence" value="ECO:0007669"/>
    <property type="project" value="UniProtKB-KW"/>
</dbReference>
<dbReference type="Pfam" id="PF00848">
    <property type="entry name" value="Ring_hydroxyl_A"/>
    <property type="match status" value="1"/>
</dbReference>
<evidence type="ECO:0000256" key="2">
    <source>
        <dbReference type="ARBA" id="ARBA00022714"/>
    </source>
</evidence>
<dbReference type="SUPFAM" id="SSF50022">
    <property type="entry name" value="ISP domain"/>
    <property type="match status" value="1"/>
</dbReference>
<accession>A0A512APP8</accession>
<dbReference type="InterPro" id="IPR036922">
    <property type="entry name" value="Rieske_2Fe-2S_sf"/>
</dbReference>
<evidence type="ECO:0000313" key="10">
    <source>
        <dbReference type="EMBL" id="GEO01683.1"/>
    </source>
</evidence>
<reference evidence="10 11" key="1">
    <citation type="submission" date="2019-07" db="EMBL/GenBank/DDBJ databases">
        <title>Whole genome shotgun sequence of Novosphingobium sediminis NBRC 106119.</title>
        <authorList>
            <person name="Hosoyama A."/>
            <person name="Uohara A."/>
            <person name="Ohji S."/>
            <person name="Ichikawa N."/>
        </authorList>
    </citation>
    <scope>NUCLEOTIDE SEQUENCE [LARGE SCALE GENOMIC DNA]</scope>
    <source>
        <strain evidence="10 11">NBRC 106119</strain>
    </source>
</reference>